<dbReference type="SUPFAM" id="SSF55347">
    <property type="entry name" value="Glyceraldehyde-3-phosphate dehydrogenase-like, C-terminal domain"/>
    <property type="match status" value="1"/>
</dbReference>
<reference evidence="3 4" key="1">
    <citation type="journal article" date="2019" name="Int. J. Syst. Evol. Microbiol.">
        <title>The Global Catalogue of Microorganisms (GCM) 10K type strain sequencing project: providing services to taxonomists for standard genome sequencing and annotation.</title>
        <authorList>
            <consortium name="The Broad Institute Genomics Platform"/>
            <consortium name="The Broad Institute Genome Sequencing Center for Infectious Disease"/>
            <person name="Wu L."/>
            <person name="Ma J."/>
        </authorList>
    </citation>
    <scope>NUCLEOTIDE SEQUENCE [LARGE SCALE GENOMIC DNA]</scope>
    <source>
        <strain evidence="3 4">JCM 16112</strain>
    </source>
</reference>
<evidence type="ECO:0000259" key="1">
    <source>
        <dbReference type="Pfam" id="PF01408"/>
    </source>
</evidence>
<dbReference type="PANTHER" id="PTHR43377">
    <property type="entry name" value="BILIVERDIN REDUCTASE A"/>
    <property type="match status" value="1"/>
</dbReference>
<dbReference type="Gene3D" id="3.40.50.720">
    <property type="entry name" value="NAD(P)-binding Rossmann-like Domain"/>
    <property type="match status" value="1"/>
</dbReference>
<comment type="caution">
    <text evidence="3">The sequence shown here is derived from an EMBL/GenBank/DDBJ whole genome shotgun (WGS) entry which is preliminary data.</text>
</comment>
<evidence type="ECO:0000259" key="2">
    <source>
        <dbReference type="Pfam" id="PF22725"/>
    </source>
</evidence>
<dbReference type="Pfam" id="PF01408">
    <property type="entry name" value="GFO_IDH_MocA"/>
    <property type="match status" value="1"/>
</dbReference>
<keyword evidence="4" id="KW-1185">Reference proteome</keyword>
<dbReference type="InterPro" id="IPR036291">
    <property type="entry name" value="NAD(P)-bd_dom_sf"/>
</dbReference>
<organism evidence="3 4">
    <name type="scientific">Algoriphagus jejuensis</name>
    <dbReference type="NCBI Taxonomy" id="419934"/>
    <lineage>
        <taxon>Bacteria</taxon>
        <taxon>Pseudomonadati</taxon>
        <taxon>Bacteroidota</taxon>
        <taxon>Cytophagia</taxon>
        <taxon>Cytophagales</taxon>
        <taxon>Cyclobacteriaceae</taxon>
        <taxon>Algoriphagus</taxon>
    </lineage>
</organism>
<dbReference type="InterPro" id="IPR051450">
    <property type="entry name" value="Gfo/Idh/MocA_Oxidoreductases"/>
</dbReference>
<sequence>MFFSTLAHSIRIRKRKILADLILKQQNSLEIMVKIALIGAGKMGLSHLSILGAHPDVKIAGVCDTSKIVVGVLERYSGYKCYSDYLKMVDETKPDAVFVSVPTKYHYSMVKELLKRNINVFTEKPFCLNPEESSELVALAKKAGVVNQVGYHNKFVGTFKEVKRLVASSAIGEITHFEGEAYGPVVIKKKSETWRSDPNEGGGCLMDYASHVIDLINDIISPIESCKSSILKSIYSKNVDDSVYALVGTKSGASGVISVNWSDETYRKMSTSVTIIGTEGKIESDANELKVYFKSDTLPEGYSKGWNVKYVTDLTDEVDFYLRGEEYSAQIDYFIKAVKREKENNINTFDSAWKTDTSISLIKNQSRI</sequence>
<dbReference type="SUPFAM" id="SSF51735">
    <property type="entry name" value="NAD(P)-binding Rossmann-fold domains"/>
    <property type="match status" value="1"/>
</dbReference>
<dbReference type="InterPro" id="IPR000683">
    <property type="entry name" value="Gfo/Idh/MocA-like_OxRdtase_N"/>
</dbReference>
<evidence type="ECO:0000313" key="3">
    <source>
        <dbReference type="EMBL" id="GAA0879735.1"/>
    </source>
</evidence>
<dbReference type="PANTHER" id="PTHR43377:SF1">
    <property type="entry name" value="BILIVERDIN REDUCTASE A"/>
    <property type="match status" value="1"/>
</dbReference>
<dbReference type="InterPro" id="IPR055170">
    <property type="entry name" value="GFO_IDH_MocA-like_dom"/>
</dbReference>
<feature type="domain" description="GFO/IDH/MocA-like oxidoreductase" evidence="2">
    <location>
        <begin position="159"/>
        <end position="283"/>
    </location>
</feature>
<proteinExistence type="predicted"/>
<accession>A0ABN1N1K3</accession>
<dbReference type="Pfam" id="PF22725">
    <property type="entry name" value="GFO_IDH_MocA_C3"/>
    <property type="match status" value="1"/>
</dbReference>
<feature type="domain" description="Gfo/Idh/MocA-like oxidoreductase N-terminal" evidence="1">
    <location>
        <begin position="33"/>
        <end position="151"/>
    </location>
</feature>
<evidence type="ECO:0000313" key="4">
    <source>
        <dbReference type="Proteomes" id="UP001500469"/>
    </source>
</evidence>
<dbReference type="Gene3D" id="3.30.360.10">
    <property type="entry name" value="Dihydrodipicolinate Reductase, domain 2"/>
    <property type="match status" value="1"/>
</dbReference>
<gene>
    <name evidence="3" type="ORF">GCM10009119_27040</name>
</gene>
<dbReference type="Proteomes" id="UP001500469">
    <property type="component" value="Unassembled WGS sequence"/>
</dbReference>
<name>A0ABN1N1K3_9BACT</name>
<protein>
    <submittedName>
        <fullName evidence="3">Gfo/Idh/MocA family oxidoreductase</fullName>
    </submittedName>
</protein>
<dbReference type="EMBL" id="BAAAFI010000031">
    <property type="protein sequence ID" value="GAA0879735.1"/>
    <property type="molecule type" value="Genomic_DNA"/>
</dbReference>